<dbReference type="InterPro" id="IPR000866">
    <property type="entry name" value="AhpC/TSA"/>
</dbReference>
<keyword evidence="1" id="KW-1015">Disulfide bond</keyword>
<dbReference type="GO" id="GO:0016491">
    <property type="term" value="F:oxidoreductase activity"/>
    <property type="evidence" value="ECO:0007669"/>
    <property type="project" value="InterPro"/>
</dbReference>
<accession>A0A316D8P8</accession>
<name>A0A316D8P8_9BACL</name>
<feature type="domain" description="Alkyl hydroperoxide reductase subunit C/ Thiol specific antioxidant" evidence="2">
    <location>
        <begin position="13"/>
        <end position="52"/>
    </location>
</feature>
<dbReference type="GO" id="GO:0016209">
    <property type="term" value="F:antioxidant activity"/>
    <property type="evidence" value="ECO:0007669"/>
    <property type="project" value="InterPro"/>
</dbReference>
<protein>
    <submittedName>
        <fullName evidence="3">AhpC/TSA family protein</fullName>
    </submittedName>
</protein>
<evidence type="ECO:0000313" key="4">
    <source>
        <dbReference type="Proteomes" id="UP000245634"/>
    </source>
</evidence>
<evidence type="ECO:0000313" key="3">
    <source>
        <dbReference type="EMBL" id="PWK13346.1"/>
    </source>
</evidence>
<evidence type="ECO:0000259" key="2">
    <source>
        <dbReference type="Pfam" id="PF00578"/>
    </source>
</evidence>
<reference evidence="3 4" key="1">
    <citation type="submission" date="2018-05" db="EMBL/GenBank/DDBJ databases">
        <title>Genomic Encyclopedia of Type Strains, Phase IV (KMG-IV): sequencing the most valuable type-strain genomes for metagenomic binning, comparative biology and taxonomic classification.</title>
        <authorList>
            <person name="Goeker M."/>
        </authorList>
    </citation>
    <scope>NUCLEOTIDE SEQUENCE [LARGE SCALE GENOMIC DNA]</scope>
    <source>
        <strain evidence="3 4">DSM 18773</strain>
    </source>
</reference>
<evidence type="ECO:0000256" key="1">
    <source>
        <dbReference type="ARBA" id="ARBA00023157"/>
    </source>
</evidence>
<gene>
    <name evidence="3" type="ORF">C7459_10712</name>
</gene>
<dbReference type="InterPro" id="IPR036249">
    <property type="entry name" value="Thioredoxin-like_sf"/>
</dbReference>
<dbReference type="EMBL" id="QGGL01000007">
    <property type="protein sequence ID" value="PWK13346.1"/>
    <property type="molecule type" value="Genomic_DNA"/>
</dbReference>
<dbReference type="AlphaFoldDB" id="A0A316D8P8"/>
<sequence length="52" mass="5740">MPKGATETTTLKVGDPAPDFTLKAHGNRTISLSDYRGKNVFIAFYPLDWTPV</sequence>
<keyword evidence="4" id="KW-1185">Reference proteome</keyword>
<organism evidence="3 4">
    <name type="scientific">Tumebacillus permanentifrigoris</name>
    <dbReference type="NCBI Taxonomy" id="378543"/>
    <lineage>
        <taxon>Bacteria</taxon>
        <taxon>Bacillati</taxon>
        <taxon>Bacillota</taxon>
        <taxon>Bacilli</taxon>
        <taxon>Bacillales</taxon>
        <taxon>Alicyclobacillaceae</taxon>
        <taxon>Tumebacillus</taxon>
    </lineage>
</organism>
<dbReference type="Pfam" id="PF00578">
    <property type="entry name" value="AhpC-TSA"/>
    <property type="match status" value="1"/>
</dbReference>
<dbReference type="SUPFAM" id="SSF52833">
    <property type="entry name" value="Thioredoxin-like"/>
    <property type="match status" value="1"/>
</dbReference>
<dbReference type="Proteomes" id="UP000245634">
    <property type="component" value="Unassembled WGS sequence"/>
</dbReference>
<proteinExistence type="predicted"/>
<dbReference type="Gene3D" id="3.40.30.10">
    <property type="entry name" value="Glutaredoxin"/>
    <property type="match status" value="1"/>
</dbReference>
<comment type="caution">
    <text evidence="3">The sequence shown here is derived from an EMBL/GenBank/DDBJ whole genome shotgun (WGS) entry which is preliminary data.</text>
</comment>